<dbReference type="InterPro" id="IPR013785">
    <property type="entry name" value="Aldolase_TIM"/>
</dbReference>
<gene>
    <name evidence="6" type="ORF">LIP_2016</name>
</gene>
<organism evidence="6 7">
    <name type="scientific">Limnochorda pilosa</name>
    <dbReference type="NCBI Taxonomy" id="1555112"/>
    <lineage>
        <taxon>Bacteria</taxon>
        <taxon>Bacillati</taxon>
        <taxon>Bacillota</taxon>
        <taxon>Limnochordia</taxon>
        <taxon>Limnochordales</taxon>
        <taxon>Limnochordaceae</taxon>
        <taxon>Limnochorda</taxon>
    </lineage>
</organism>
<evidence type="ECO:0000256" key="5">
    <source>
        <dbReference type="ARBA" id="ARBA00023277"/>
    </source>
</evidence>
<keyword evidence="5" id="KW-0119">Carbohydrate metabolism</keyword>
<dbReference type="Gene3D" id="3.20.20.70">
    <property type="entry name" value="Aldolase class I"/>
    <property type="match status" value="1"/>
</dbReference>
<dbReference type="Proteomes" id="UP000065807">
    <property type="component" value="Chromosome"/>
</dbReference>
<dbReference type="CDD" id="cd00452">
    <property type="entry name" value="KDPG_aldolase"/>
    <property type="match status" value="1"/>
</dbReference>
<dbReference type="PATRIC" id="fig|1555112.3.peg.2050"/>
<dbReference type="KEGG" id="lpil:LIP_2016"/>
<dbReference type="GO" id="GO:0016829">
    <property type="term" value="F:lyase activity"/>
    <property type="evidence" value="ECO:0007669"/>
    <property type="project" value="UniProtKB-KW"/>
</dbReference>
<dbReference type="OrthoDB" id="9802667at2"/>
<dbReference type="InterPro" id="IPR000887">
    <property type="entry name" value="Aldlse_KDPG_KHG"/>
</dbReference>
<evidence type="ECO:0000256" key="1">
    <source>
        <dbReference type="ARBA" id="ARBA00004761"/>
    </source>
</evidence>
<keyword evidence="4" id="KW-0456">Lyase</keyword>
<dbReference type="STRING" id="1555112.LIP_2016"/>
<dbReference type="Pfam" id="PF01081">
    <property type="entry name" value="Aldolase"/>
    <property type="match status" value="1"/>
</dbReference>
<evidence type="ECO:0000256" key="4">
    <source>
        <dbReference type="ARBA" id="ARBA00023239"/>
    </source>
</evidence>
<dbReference type="PANTHER" id="PTHR30246">
    <property type="entry name" value="2-KETO-3-DEOXY-6-PHOSPHOGLUCONATE ALDOLASE"/>
    <property type="match status" value="1"/>
</dbReference>
<accession>A0A0K2SLH3</accession>
<dbReference type="PANTHER" id="PTHR30246:SF1">
    <property type="entry name" value="2-DEHYDRO-3-DEOXY-6-PHOSPHOGALACTONATE ALDOLASE-RELATED"/>
    <property type="match status" value="1"/>
</dbReference>
<proteinExistence type="inferred from homology"/>
<evidence type="ECO:0000256" key="2">
    <source>
        <dbReference type="ARBA" id="ARBA00006906"/>
    </source>
</evidence>
<comment type="similarity">
    <text evidence="2">Belongs to the KHG/KDPG aldolase family.</text>
</comment>
<protein>
    <submittedName>
        <fullName evidence="6">2-dehydro-3-deoxyphosphogluconate aldolase/4-hydroxy-2-oxoglutarate aldolase</fullName>
    </submittedName>
</protein>
<comment type="pathway">
    <text evidence="1">Carbohydrate acid metabolism.</text>
</comment>
<dbReference type="AlphaFoldDB" id="A0A0K2SLH3"/>
<dbReference type="PROSITE" id="PS00160">
    <property type="entry name" value="ALDOLASE_KDPG_KHG_2"/>
    <property type="match status" value="1"/>
</dbReference>
<comment type="subunit">
    <text evidence="3">Homotrimer.</text>
</comment>
<reference evidence="7" key="1">
    <citation type="submission" date="2015-07" db="EMBL/GenBank/DDBJ databases">
        <title>Complete genome sequence and phylogenetic analysis of Limnochorda pilosa.</title>
        <authorList>
            <person name="Watanabe M."/>
            <person name="Kojima H."/>
            <person name="Fukui M."/>
        </authorList>
    </citation>
    <scope>NUCLEOTIDE SEQUENCE [LARGE SCALE GENOMIC DNA]</scope>
    <source>
        <strain evidence="7">HC45</strain>
    </source>
</reference>
<name>A0A0K2SLH3_LIMPI</name>
<evidence type="ECO:0000313" key="6">
    <source>
        <dbReference type="EMBL" id="BAS27857.1"/>
    </source>
</evidence>
<reference evidence="7" key="2">
    <citation type="journal article" date="2016" name="Int. J. Syst. Evol. Microbiol.">
        <title>Complete genome sequence and cell structure of Limnochorda pilosa, a Gram-negative spore-former within the phylum Firmicutes.</title>
        <authorList>
            <person name="Watanabe M."/>
            <person name="Kojima H."/>
            <person name="Fukui M."/>
        </authorList>
    </citation>
    <scope>NUCLEOTIDE SEQUENCE [LARGE SCALE GENOMIC DNA]</scope>
    <source>
        <strain evidence="7">HC45</strain>
    </source>
</reference>
<keyword evidence="7" id="KW-1185">Reference proteome</keyword>
<dbReference type="RefSeq" id="WP_068137308.1">
    <property type="nucleotide sequence ID" value="NZ_AP014924.1"/>
</dbReference>
<sequence length="220" mass="22876">MVRAEQVQRLVEAGVIPIVRVGSEETALRVSEALLAGGVRTVEVTFTVPGASRVIAALRERYPELLVGAGTVLDAASAREAVAAGAHYLLSVGLVREVVETAHRYGLPAIPGVLTPTEALRGLELGADVLKLFPASLVGPSYLKALTAPLPQASWCPTGGVDLENLAEWARAGADLVGVGGPLLQDVAQTGDFQALTARAHRFVSGWNEAVAATREGASR</sequence>
<dbReference type="EMBL" id="AP014924">
    <property type="protein sequence ID" value="BAS27857.1"/>
    <property type="molecule type" value="Genomic_DNA"/>
</dbReference>
<evidence type="ECO:0000256" key="3">
    <source>
        <dbReference type="ARBA" id="ARBA00011233"/>
    </source>
</evidence>
<dbReference type="SUPFAM" id="SSF51569">
    <property type="entry name" value="Aldolase"/>
    <property type="match status" value="1"/>
</dbReference>
<evidence type="ECO:0000313" key="7">
    <source>
        <dbReference type="Proteomes" id="UP000065807"/>
    </source>
</evidence>
<dbReference type="InterPro" id="IPR031338">
    <property type="entry name" value="KDPG/KHG_AS_2"/>
</dbReference>
<dbReference type="NCBIfam" id="TIGR01182">
    <property type="entry name" value="eda"/>
    <property type="match status" value="1"/>
</dbReference>